<keyword evidence="6 12" id="KW-0472">Membrane</keyword>
<dbReference type="Gene3D" id="3.10.50.40">
    <property type="match status" value="1"/>
</dbReference>
<dbReference type="EMBL" id="CP002347">
    <property type="protein sequence ID" value="ADR18104.1"/>
    <property type="molecule type" value="Genomic_DNA"/>
</dbReference>
<dbReference type="GO" id="GO:0005886">
    <property type="term" value="C:plasma membrane"/>
    <property type="evidence" value="ECO:0007669"/>
    <property type="project" value="UniProtKB-SubCell"/>
</dbReference>
<dbReference type="InterPro" id="IPR023058">
    <property type="entry name" value="PPIase_PpiC_CS"/>
</dbReference>
<keyword evidence="7" id="KW-0143">Chaperone</keyword>
<dbReference type="PANTHER" id="PTHR47529:SF1">
    <property type="entry name" value="PERIPLASMIC CHAPERONE PPID"/>
    <property type="match status" value="1"/>
</dbReference>
<dbReference type="STRING" id="768670.Calni_0191"/>
<dbReference type="InterPro" id="IPR046357">
    <property type="entry name" value="PPIase_dom_sf"/>
</dbReference>
<evidence type="ECO:0000256" key="9">
    <source>
        <dbReference type="ARBA" id="ARBA00040743"/>
    </source>
</evidence>
<reference evidence="14 15" key="2">
    <citation type="journal article" date="2011" name="Stand. Genomic Sci.">
        <title>Complete genome sequence of Calditerrivibrio nitroreducens type strain (Yu37-1).</title>
        <authorList>
            <person name="Pitluck S."/>
            <person name="Sikorski J."/>
            <person name="Zeytun A."/>
            <person name="Lapidus A."/>
            <person name="Nolan M."/>
            <person name="Lucas S."/>
            <person name="Hammon N."/>
            <person name="Deshpande S."/>
            <person name="Cheng J.F."/>
            <person name="Tapia R."/>
            <person name="Han C."/>
            <person name="Goodwin L."/>
            <person name="Liolios K."/>
            <person name="Pagani I."/>
            <person name="Ivanova N."/>
            <person name="Mavromatis K."/>
            <person name="Pati A."/>
            <person name="Chen A."/>
            <person name="Palaniappan K."/>
            <person name="Hauser L."/>
            <person name="Chang Y.J."/>
            <person name="Jeffries C.D."/>
            <person name="Detter J.C."/>
            <person name="Brambilla E."/>
            <person name="Djao O.D."/>
            <person name="Rohde M."/>
            <person name="Spring S."/>
            <person name="Goker M."/>
            <person name="Woyke T."/>
            <person name="Bristow J."/>
            <person name="Eisen J.A."/>
            <person name="Markowitz V."/>
            <person name="Hugenholtz P."/>
            <person name="Kyrpides N.C."/>
            <person name="Klenk H.P."/>
            <person name="Land M."/>
        </authorList>
    </citation>
    <scope>NUCLEOTIDE SEQUENCE [LARGE SCALE GENOMIC DNA]</scope>
    <source>
        <strain evidence="15">DSM 19672 / NBRC 101217 / Yu37-1</strain>
    </source>
</reference>
<keyword evidence="3" id="KW-0997">Cell inner membrane</keyword>
<accession>E4TJ68</accession>
<dbReference type="Proteomes" id="UP000007039">
    <property type="component" value="Chromosome"/>
</dbReference>
<dbReference type="InterPro" id="IPR000297">
    <property type="entry name" value="PPIase_PpiC"/>
</dbReference>
<name>E4TJ68_CALNY</name>
<keyword evidence="2" id="KW-1003">Cell membrane</keyword>
<dbReference type="HOGENOM" id="CLU_023843_1_0_0"/>
<evidence type="ECO:0000256" key="5">
    <source>
        <dbReference type="ARBA" id="ARBA00022989"/>
    </source>
</evidence>
<evidence type="ECO:0000256" key="4">
    <source>
        <dbReference type="ARBA" id="ARBA00022692"/>
    </source>
</evidence>
<dbReference type="InterPro" id="IPR052029">
    <property type="entry name" value="PpiD_chaperone"/>
</dbReference>
<dbReference type="RefSeq" id="WP_013450321.1">
    <property type="nucleotide sequence ID" value="NC_014758.1"/>
</dbReference>
<protein>
    <recommendedName>
        <fullName evidence="9">Periplasmic chaperone PpiD</fullName>
    </recommendedName>
    <alternativeName>
        <fullName evidence="10">Periplasmic folding chaperone</fullName>
    </alternativeName>
</protein>
<evidence type="ECO:0000259" key="13">
    <source>
        <dbReference type="PROSITE" id="PS50198"/>
    </source>
</evidence>
<dbReference type="Gene3D" id="1.10.4030.10">
    <property type="entry name" value="Porin chaperone SurA, peptide-binding domain"/>
    <property type="match status" value="1"/>
</dbReference>
<evidence type="ECO:0000256" key="6">
    <source>
        <dbReference type="ARBA" id="ARBA00023136"/>
    </source>
</evidence>
<reference key="1">
    <citation type="submission" date="2010-11" db="EMBL/GenBank/DDBJ databases">
        <title>The complete genome of chromosome of Calditerrivibrio nitroreducens DSM 19672.</title>
        <authorList>
            <consortium name="US DOE Joint Genome Institute (JGI-PGF)"/>
            <person name="Lucas S."/>
            <person name="Copeland A."/>
            <person name="Lapidus A."/>
            <person name="Bruce D."/>
            <person name="Goodwin L."/>
            <person name="Pitluck S."/>
            <person name="Kyrpides N."/>
            <person name="Mavromatis K."/>
            <person name="Ivanova N."/>
            <person name="Mikhailova N."/>
            <person name="Zeytun A."/>
            <person name="Brettin T."/>
            <person name="Detter J.C."/>
            <person name="Tapia R."/>
            <person name="Han C."/>
            <person name="Land M."/>
            <person name="Hauser L."/>
            <person name="Markowitz V."/>
            <person name="Cheng J.-F."/>
            <person name="Hugenholtz P."/>
            <person name="Woyke T."/>
            <person name="Wu D."/>
            <person name="Spring S."/>
            <person name="Schroeder M."/>
            <person name="Brambilla E."/>
            <person name="Klenk H.-P."/>
            <person name="Eisen J.A."/>
        </authorList>
    </citation>
    <scope>NUCLEOTIDE SEQUENCE [LARGE SCALE GENOMIC DNA]</scope>
    <source>
        <strain>DSM 19672</strain>
    </source>
</reference>
<dbReference type="Pfam" id="PF13616">
    <property type="entry name" value="Rotamase_3"/>
    <property type="match status" value="1"/>
</dbReference>
<evidence type="ECO:0000256" key="1">
    <source>
        <dbReference type="ARBA" id="ARBA00004382"/>
    </source>
</evidence>
<dbReference type="SUPFAM" id="SSF109998">
    <property type="entry name" value="Triger factor/SurA peptide-binding domain-like"/>
    <property type="match status" value="1"/>
</dbReference>
<dbReference type="KEGG" id="cni:Calni_0191"/>
<evidence type="ECO:0000256" key="11">
    <source>
        <dbReference type="PROSITE-ProRule" id="PRU00278"/>
    </source>
</evidence>
<dbReference type="AlphaFoldDB" id="E4TJ68"/>
<keyword evidence="11" id="KW-0697">Rotamase</keyword>
<comment type="subcellular location">
    <subcellularLocation>
        <location evidence="1">Cell inner membrane</location>
        <topology evidence="1">Single-pass type II membrane protein</topology>
        <orientation evidence="1">Periplasmic side</orientation>
    </subcellularLocation>
</comment>
<dbReference type="InterPro" id="IPR027304">
    <property type="entry name" value="Trigger_fact/SurA_dom_sf"/>
</dbReference>
<proteinExistence type="inferred from homology"/>
<evidence type="ECO:0000313" key="14">
    <source>
        <dbReference type="EMBL" id="ADR18104.1"/>
    </source>
</evidence>
<dbReference type="Pfam" id="PF13624">
    <property type="entry name" value="SurA_N_3"/>
    <property type="match status" value="1"/>
</dbReference>
<dbReference type="PROSITE" id="PS01096">
    <property type="entry name" value="PPIC_PPIASE_1"/>
    <property type="match status" value="1"/>
</dbReference>
<evidence type="ECO:0000313" key="15">
    <source>
        <dbReference type="Proteomes" id="UP000007039"/>
    </source>
</evidence>
<feature type="transmembrane region" description="Helical" evidence="12">
    <location>
        <begin position="12"/>
        <end position="34"/>
    </location>
</feature>
<evidence type="ECO:0000256" key="2">
    <source>
        <dbReference type="ARBA" id="ARBA00022475"/>
    </source>
</evidence>
<evidence type="ECO:0000256" key="7">
    <source>
        <dbReference type="ARBA" id="ARBA00023186"/>
    </source>
</evidence>
<keyword evidence="11 14" id="KW-0413">Isomerase</keyword>
<evidence type="ECO:0000256" key="3">
    <source>
        <dbReference type="ARBA" id="ARBA00022519"/>
    </source>
</evidence>
<comment type="similarity">
    <text evidence="8">Belongs to the PpiD chaperone family.</text>
</comment>
<gene>
    <name evidence="14" type="ordered locus">Calni_0191</name>
</gene>
<keyword evidence="5 12" id="KW-1133">Transmembrane helix</keyword>
<dbReference type="SUPFAM" id="SSF54534">
    <property type="entry name" value="FKBP-like"/>
    <property type="match status" value="1"/>
</dbReference>
<organism evidence="14 15">
    <name type="scientific">Calditerrivibrio nitroreducens (strain DSM 19672 / NBRC 101217 / Yu37-1)</name>
    <dbReference type="NCBI Taxonomy" id="768670"/>
    <lineage>
        <taxon>Bacteria</taxon>
        <taxon>Pseudomonadati</taxon>
        <taxon>Deferribacterota</taxon>
        <taxon>Deferribacteres</taxon>
        <taxon>Deferribacterales</taxon>
        <taxon>Calditerrivibrionaceae</taxon>
    </lineage>
</organism>
<dbReference type="eggNOG" id="COG0760">
    <property type="taxonomic scope" value="Bacteria"/>
</dbReference>
<keyword evidence="15" id="KW-1185">Reference proteome</keyword>
<feature type="domain" description="PpiC" evidence="13">
    <location>
        <begin position="261"/>
        <end position="362"/>
    </location>
</feature>
<dbReference type="PANTHER" id="PTHR47529">
    <property type="entry name" value="PEPTIDYL-PROLYL CIS-TRANS ISOMERASE D"/>
    <property type="match status" value="1"/>
</dbReference>
<dbReference type="GO" id="GO:0003755">
    <property type="term" value="F:peptidyl-prolyl cis-trans isomerase activity"/>
    <property type="evidence" value="ECO:0007669"/>
    <property type="project" value="UniProtKB-KW"/>
</dbReference>
<evidence type="ECO:0000256" key="8">
    <source>
        <dbReference type="ARBA" id="ARBA00038408"/>
    </source>
</evidence>
<evidence type="ECO:0000256" key="10">
    <source>
        <dbReference type="ARBA" id="ARBA00042775"/>
    </source>
</evidence>
<dbReference type="PROSITE" id="PS50198">
    <property type="entry name" value="PPIC_PPIASE_2"/>
    <property type="match status" value="1"/>
</dbReference>
<dbReference type="OrthoDB" id="9812372at2"/>
<sequence length="623" mass="71880" precursor="true">MLRHFRNQRKILSIFLWIVIASFIGTIFLVWGVGGKGNQKTYALKIDDHVVSFNEYKTTYENISNTYRQLFGANIDQKMLSKQVIEEIISKYLLLDEANRLKLPVTDAEVLAEIKKVPAFQVNGQFDKNRYLEVLRLNQITPETFENDIRVNLLLNKMKGVIATSVYVNDQEILKEYRMRNKAVEISYIKVSPEDFEKDVKVDDKSLEKYYLENKNEFLEPTKAKLKYVEFAPDNVKIDDNISEQELQSYYLKNKEQFKQDEQIKARHILIKIDNFQDNVSVEKALKKAEEIYKKAKSGAKFEELAKQYSDDISKNNGGDLGFVKRGMMIKEFEDALFSLKEGEISKPVKTSFGYHIIKNEKYLPKKEYTFAEVKDQIRSTILKDKIMSQFKQSVQAKYKEIQSFGNLSGYIVKNPKSLEIKETDYISEGVRDTFIPEDIKNELLKLDKTELSSLYLINGKYYLFEIADKITPTVPPLEKIKEKVIKSYVRKQASIIAKQKADEAAGKSNINEAAKFLNLAPQDVAAFKRIDPIPNIGVNSTMTEAIFTTKAPAMVKSSIQHGSSYYVIYVKNFLPASDDKLPEQRNTIAQYLINLKQTEAYNSYIEKLKKDARIDISPNLLE</sequence>
<keyword evidence="4 12" id="KW-0812">Transmembrane</keyword>
<evidence type="ECO:0000256" key="12">
    <source>
        <dbReference type="SAM" id="Phobius"/>
    </source>
</evidence>